<dbReference type="EMBL" id="HACM01004138">
    <property type="protein sequence ID" value="CRZ04580.1"/>
    <property type="molecule type" value="Transcribed_RNA"/>
</dbReference>
<accession>A0A0H5QR98</accession>
<evidence type="ECO:0000313" key="2">
    <source>
        <dbReference type="EMBL" id="CRZ04580.1"/>
    </source>
</evidence>
<name>A0A0H5QR98_9EUKA</name>
<sequence length="168" mass="18478">LINHLGCDVEILSGIQGTSEGDLIQKQSVVLLHHNDVVSTNLTTSFSEQSEITIRIAENILSQIPVSLETVTHRQLTDGASITCSVAVTDKQVREVSFHSPIQIVNRTNIEIDALLSSTRRPGTATIKLPPISEHWAPAYPCIYDKIQVRISKFQYCAPYKIGSGSRP</sequence>
<dbReference type="AlphaFoldDB" id="A0A0H5QR98"/>
<feature type="domain" description="Vacuolar protein sorting-associated protein 13 VPS13 adaptor binding" evidence="1">
    <location>
        <begin position="47"/>
        <end position="158"/>
    </location>
</feature>
<dbReference type="Pfam" id="PF25036">
    <property type="entry name" value="VPS13_VAB"/>
    <property type="match status" value="1"/>
</dbReference>
<proteinExistence type="predicted"/>
<evidence type="ECO:0000259" key="1">
    <source>
        <dbReference type="Pfam" id="PF25036"/>
    </source>
</evidence>
<feature type="non-terminal residue" evidence="2">
    <location>
        <position position="168"/>
    </location>
</feature>
<protein>
    <recommendedName>
        <fullName evidence="1">Vacuolar protein sorting-associated protein 13 VPS13 adaptor binding domain-containing protein</fullName>
    </recommendedName>
</protein>
<dbReference type="InterPro" id="IPR009543">
    <property type="entry name" value="VPS13_VAB"/>
</dbReference>
<feature type="non-terminal residue" evidence="2">
    <location>
        <position position="1"/>
    </location>
</feature>
<reference evidence="2" key="1">
    <citation type="submission" date="2015-04" db="EMBL/GenBank/DDBJ databases">
        <title>The genome sequence of the plant pathogenic Rhizarian Plasmodiophora brassicae reveals insights in its biotrophic life cycle and the origin of chitin synthesis.</title>
        <authorList>
            <person name="Schwelm A."/>
            <person name="Fogelqvist J."/>
            <person name="Knaust A."/>
            <person name="Julke S."/>
            <person name="Lilja T."/>
            <person name="Dhandapani V."/>
            <person name="Bonilla-Rosso G."/>
            <person name="Karlsson M."/>
            <person name="Shevchenko A."/>
            <person name="Choi S.R."/>
            <person name="Kim H.G."/>
            <person name="Park J.Y."/>
            <person name="Lim Y.P."/>
            <person name="Ludwig-Muller J."/>
            <person name="Dixelius C."/>
        </authorList>
    </citation>
    <scope>NUCLEOTIDE SEQUENCE</scope>
    <source>
        <tissue evidence="2">Potato root galls</tissue>
    </source>
</reference>
<organism evidence="2">
    <name type="scientific">Spongospora subterranea</name>
    <dbReference type="NCBI Taxonomy" id="70186"/>
    <lineage>
        <taxon>Eukaryota</taxon>
        <taxon>Sar</taxon>
        <taxon>Rhizaria</taxon>
        <taxon>Endomyxa</taxon>
        <taxon>Phytomyxea</taxon>
        <taxon>Plasmodiophorida</taxon>
        <taxon>Plasmodiophoridae</taxon>
        <taxon>Spongospora</taxon>
    </lineage>
</organism>